<dbReference type="PANTHER" id="PTHR30535">
    <property type="entry name" value="VITAMIN B12-BINDING PROTEIN"/>
    <property type="match status" value="1"/>
</dbReference>
<name>A9A0F7_DESOH</name>
<dbReference type="Proteomes" id="UP000008561">
    <property type="component" value="Chromosome"/>
</dbReference>
<reference evidence="2 3" key="1">
    <citation type="submission" date="2007-10" db="EMBL/GenBank/DDBJ databases">
        <title>Complete sequence of Desulfococcus oleovorans Hxd3.</title>
        <authorList>
            <consortium name="US DOE Joint Genome Institute"/>
            <person name="Copeland A."/>
            <person name="Lucas S."/>
            <person name="Lapidus A."/>
            <person name="Barry K."/>
            <person name="Glavina del Rio T."/>
            <person name="Dalin E."/>
            <person name="Tice H."/>
            <person name="Pitluck S."/>
            <person name="Kiss H."/>
            <person name="Brettin T."/>
            <person name="Bruce D."/>
            <person name="Detter J.C."/>
            <person name="Han C."/>
            <person name="Schmutz J."/>
            <person name="Larimer F."/>
            <person name="Land M."/>
            <person name="Hauser L."/>
            <person name="Kyrpides N."/>
            <person name="Kim E."/>
            <person name="Wawrik B."/>
            <person name="Richardson P."/>
        </authorList>
    </citation>
    <scope>NUCLEOTIDE SEQUENCE [LARGE SCALE GENOMIC DNA]</scope>
    <source>
        <strain evidence="3">DSM 6200 / JCM 39069 / Hxd3</strain>
    </source>
</reference>
<dbReference type="eggNOG" id="COG0614">
    <property type="taxonomic scope" value="Bacteria"/>
</dbReference>
<dbReference type="RefSeq" id="WP_012175073.1">
    <property type="nucleotide sequence ID" value="NC_009943.1"/>
</dbReference>
<dbReference type="CDD" id="cd01147">
    <property type="entry name" value="HemV-2"/>
    <property type="match status" value="1"/>
</dbReference>
<dbReference type="SUPFAM" id="SSF53807">
    <property type="entry name" value="Helical backbone' metal receptor"/>
    <property type="match status" value="1"/>
</dbReference>
<evidence type="ECO:0000313" key="3">
    <source>
        <dbReference type="Proteomes" id="UP000008561"/>
    </source>
</evidence>
<sequence length="386" mass="41779">MNKHFEKTRKTNHIARPAARVLLIAFVGLLLSGTTLAADTRVITDMLDRQVTVPERVERVICSGSGCLRLLVYLQAQDRVVAVDSAEKGGLPFSVEARPYAVAHPELQALPLFGEFRGHDNPELIAALSPRPQVIFKTYAARDGGAESLFAKTGIPVVGLGYGDLTRNRQELDRSLRIMGQVLGIEDRAGAVIAFFDGLAADLERRVKTVADADRPTTYIGGLAQRGGHGFASTEPAYAPFVFLSARNVAGKLAKSGKGDSHAVVSKEQLLMWNPEILFLDISSAKLQAGANGLEELRSDPAYQALTAVKKGRVFGVFPYNFYTQNFESIFANAYFIGKTLYPGAFADIDPMTRAEEIAVFLNGGPAFAAINQGYDNLGFAKIVLP</sequence>
<accession>A9A0F7</accession>
<dbReference type="Gene3D" id="3.40.50.1980">
    <property type="entry name" value="Nitrogenase molybdenum iron protein domain"/>
    <property type="match status" value="2"/>
</dbReference>
<evidence type="ECO:0000313" key="2">
    <source>
        <dbReference type="EMBL" id="ABW67457.1"/>
    </source>
</evidence>
<dbReference type="EMBL" id="CP000859">
    <property type="protein sequence ID" value="ABW67457.1"/>
    <property type="molecule type" value="Genomic_DNA"/>
</dbReference>
<dbReference type="OrthoDB" id="9775594at2"/>
<dbReference type="InterPro" id="IPR050902">
    <property type="entry name" value="ABC_Transporter_SBP"/>
</dbReference>
<dbReference type="STRING" id="96561.Dole_1653"/>
<dbReference type="HOGENOM" id="CLU_038034_13_1_7"/>
<dbReference type="Pfam" id="PF01497">
    <property type="entry name" value="Peripla_BP_2"/>
    <property type="match status" value="1"/>
</dbReference>
<keyword evidence="3" id="KW-1185">Reference proteome</keyword>
<dbReference type="KEGG" id="dol:Dole_1653"/>
<evidence type="ECO:0000259" key="1">
    <source>
        <dbReference type="PROSITE" id="PS50983"/>
    </source>
</evidence>
<dbReference type="AlphaFoldDB" id="A9A0F7"/>
<proteinExistence type="predicted"/>
<protein>
    <submittedName>
        <fullName evidence="2">Periplasmic binding protein</fullName>
    </submittedName>
</protein>
<dbReference type="PANTHER" id="PTHR30535:SF34">
    <property type="entry name" value="MOLYBDATE-BINDING PROTEIN MOLA"/>
    <property type="match status" value="1"/>
</dbReference>
<organism evidence="2 3">
    <name type="scientific">Desulfosudis oleivorans (strain DSM 6200 / JCM 39069 / Hxd3)</name>
    <name type="common">Desulfococcus oleovorans</name>
    <dbReference type="NCBI Taxonomy" id="96561"/>
    <lineage>
        <taxon>Bacteria</taxon>
        <taxon>Pseudomonadati</taxon>
        <taxon>Thermodesulfobacteriota</taxon>
        <taxon>Desulfobacteria</taxon>
        <taxon>Desulfobacterales</taxon>
        <taxon>Desulfosudaceae</taxon>
        <taxon>Desulfosudis</taxon>
    </lineage>
</organism>
<dbReference type="InterPro" id="IPR002491">
    <property type="entry name" value="ABC_transptr_periplasmic_BD"/>
</dbReference>
<dbReference type="PROSITE" id="PS50983">
    <property type="entry name" value="FE_B12_PBP"/>
    <property type="match status" value="1"/>
</dbReference>
<gene>
    <name evidence="2" type="ordered locus">Dole_1653</name>
</gene>
<feature type="domain" description="Fe/B12 periplasmic-binding" evidence="1">
    <location>
        <begin position="59"/>
        <end position="345"/>
    </location>
</feature>